<dbReference type="Pfam" id="PF00046">
    <property type="entry name" value="Homeodomain"/>
    <property type="match status" value="1"/>
</dbReference>
<dbReference type="InterPro" id="IPR001356">
    <property type="entry name" value="HD"/>
</dbReference>
<reference evidence="8" key="1">
    <citation type="submission" date="2022-03" db="EMBL/GenBank/DDBJ databases">
        <authorList>
            <person name="Lindestad O."/>
        </authorList>
    </citation>
    <scope>NUCLEOTIDE SEQUENCE</scope>
</reference>
<evidence type="ECO:0000256" key="6">
    <source>
        <dbReference type="RuleBase" id="RU000682"/>
    </source>
</evidence>
<dbReference type="GO" id="GO:0030154">
    <property type="term" value="P:cell differentiation"/>
    <property type="evidence" value="ECO:0007669"/>
    <property type="project" value="TreeGrafter"/>
</dbReference>
<feature type="DNA-binding region" description="Homeobox" evidence="5">
    <location>
        <begin position="223"/>
        <end position="282"/>
    </location>
</feature>
<dbReference type="PROSITE" id="PS50071">
    <property type="entry name" value="HOMEOBOX_2"/>
    <property type="match status" value="1"/>
</dbReference>
<evidence type="ECO:0000256" key="3">
    <source>
        <dbReference type="ARBA" id="ARBA00023155"/>
    </source>
</evidence>
<organism evidence="8 9">
    <name type="scientific">Pararge aegeria aegeria</name>
    <dbReference type="NCBI Taxonomy" id="348720"/>
    <lineage>
        <taxon>Eukaryota</taxon>
        <taxon>Metazoa</taxon>
        <taxon>Ecdysozoa</taxon>
        <taxon>Arthropoda</taxon>
        <taxon>Hexapoda</taxon>
        <taxon>Insecta</taxon>
        <taxon>Pterygota</taxon>
        <taxon>Neoptera</taxon>
        <taxon>Endopterygota</taxon>
        <taxon>Lepidoptera</taxon>
        <taxon>Glossata</taxon>
        <taxon>Ditrysia</taxon>
        <taxon>Papilionoidea</taxon>
        <taxon>Nymphalidae</taxon>
        <taxon>Satyrinae</taxon>
        <taxon>Satyrini</taxon>
        <taxon>Parargina</taxon>
        <taxon>Pararge</taxon>
    </lineage>
</organism>
<evidence type="ECO:0000256" key="4">
    <source>
        <dbReference type="ARBA" id="ARBA00023242"/>
    </source>
</evidence>
<evidence type="ECO:0000313" key="8">
    <source>
        <dbReference type="EMBL" id="CAH2235768.1"/>
    </source>
</evidence>
<keyword evidence="2 5" id="KW-0238">DNA-binding</keyword>
<dbReference type="InterPro" id="IPR017970">
    <property type="entry name" value="Homeobox_CS"/>
</dbReference>
<dbReference type="CDD" id="cd00086">
    <property type="entry name" value="homeodomain"/>
    <property type="match status" value="1"/>
</dbReference>
<evidence type="ECO:0000256" key="2">
    <source>
        <dbReference type="ARBA" id="ARBA00023125"/>
    </source>
</evidence>
<dbReference type="InterPro" id="IPR050394">
    <property type="entry name" value="Homeobox_NK-like"/>
</dbReference>
<evidence type="ECO:0000313" key="9">
    <source>
        <dbReference type="Proteomes" id="UP000838756"/>
    </source>
</evidence>
<dbReference type="Proteomes" id="UP000838756">
    <property type="component" value="Unassembled WGS sequence"/>
</dbReference>
<dbReference type="PANTHER" id="PTHR24340:SF82">
    <property type="entry name" value="HOMEOBOX PROTEIN VND"/>
    <property type="match status" value="1"/>
</dbReference>
<sequence length="392" mass="46541">MDYEQHNEVSTSYNNVSLKHNNYSECKNDYDYDVRKYDKEYSVNYRMKLDEQINQGNLSTPFSVKDILNINQTSYYERSEWKPDRDRRNPEYETLYHQSQYCPEYFSQVYPNIPVPNDPYWTPEIYHEAKIEDYYNYNPYCNLYHQNHEYPDLTGHHNMVEVPGKDNVERDHPGLGVKGVEKSVQQLAPESTPFSETLQKFPSLAKKQSKPSCSSKLEKKNVKRKPRILFSQTQVHALEVRFRAQRYLTAPEREQLAKTLNLSPTQVKIWFQNRRYKSKRIKSPEVSTSTDAKPIKNIGRKLYRPENRDDLPPPYEFKVESLPEPDNMTSTIYFDDSLTYEENDAEKYYSRQLNEEVSVCTSSITDIYQGEIKEEIYKEADMKKYFPVSYVC</sequence>
<proteinExistence type="predicted"/>
<evidence type="ECO:0000256" key="5">
    <source>
        <dbReference type="PROSITE-ProRule" id="PRU00108"/>
    </source>
</evidence>
<dbReference type="GO" id="GO:0005634">
    <property type="term" value="C:nucleus"/>
    <property type="evidence" value="ECO:0007669"/>
    <property type="project" value="UniProtKB-SubCell"/>
</dbReference>
<dbReference type="PRINTS" id="PR00024">
    <property type="entry name" value="HOMEOBOX"/>
</dbReference>
<dbReference type="GO" id="GO:0000981">
    <property type="term" value="F:DNA-binding transcription factor activity, RNA polymerase II-specific"/>
    <property type="evidence" value="ECO:0007669"/>
    <property type="project" value="InterPro"/>
</dbReference>
<dbReference type="SUPFAM" id="SSF46689">
    <property type="entry name" value="Homeodomain-like"/>
    <property type="match status" value="1"/>
</dbReference>
<dbReference type="GO" id="GO:0000978">
    <property type="term" value="F:RNA polymerase II cis-regulatory region sequence-specific DNA binding"/>
    <property type="evidence" value="ECO:0007669"/>
    <property type="project" value="TreeGrafter"/>
</dbReference>
<keyword evidence="9" id="KW-1185">Reference proteome</keyword>
<dbReference type="EMBL" id="CAKXAJ010025157">
    <property type="protein sequence ID" value="CAH2235768.1"/>
    <property type="molecule type" value="Genomic_DNA"/>
</dbReference>
<accession>A0A8S4RGE2</accession>
<dbReference type="InterPro" id="IPR020479">
    <property type="entry name" value="HD_metazoa"/>
</dbReference>
<evidence type="ECO:0000259" key="7">
    <source>
        <dbReference type="PROSITE" id="PS50071"/>
    </source>
</evidence>
<protein>
    <submittedName>
        <fullName evidence="8">Jg7626 protein</fullName>
    </submittedName>
</protein>
<gene>
    <name evidence="8" type="primary">jg7626</name>
    <name evidence="8" type="ORF">PAEG_LOCUS13379</name>
</gene>
<comment type="caution">
    <text evidence="8">The sequence shown here is derived from an EMBL/GenBank/DDBJ whole genome shotgun (WGS) entry which is preliminary data.</text>
</comment>
<dbReference type="PANTHER" id="PTHR24340">
    <property type="entry name" value="HOMEOBOX PROTEIN NKX"/>
    <property type="match status" value="1"/>
</dbReference>
<dbReference type="InterPro" id="IPR009057">
    <property type="entry name" value="Homeodomain-like_sf"/>
</dbReference>
<evidence type="ECO:0000256" key="1">
    <source>
        <dbReference type="ARBA" id="ARBA00004123"/>
    </source>
</evidence>
<dbReference type="AlphaFoldDB" id="A0A8S4RGE2"/>
<dbReference type="PROSITE" id="PS00027">
    <property type="entry name" value="HOMEOBOX_1"/>
    <property type="match status" value="1"/>
</dbReference>
<name>A0A8S4RGE2_9NEOP</name>
<dbReference type="SMART" id="SM00389">
    <property type="entry name" value="HOX"/>
    <property type="match status" value="1"/>
</dbReference>
<keyword evidence="4 5" id="KW-0539">Nucleus</keyword>
<keyword evidence="3 5" id="KW-0371">Homeobox</keyword>
<feature type="domain" description="Homeobox" evidence="7">
    <location>
        <begin position="221"/>
        <end position="281"/>
    </location>
</feature>
<dbReference type="OrthoDB" id="3137333at2759"/>
<comment type="subcellular location">
    <subcellularLocation>
        <location evidence="1 5 6">Nucleus</location>
    </subcellularLocation>
</comment>
<dbReference type="Gene3D" id="1.10.10.60">
    <property type="entry name" value="Homeodomain-like"/>
    <property type="match status" value="1"/>
</dbReference>